<evidence type="ECO:0000259" key="2">
    <source>
        <dbReference type="PROSITE" id="PS00745"/>
    </source>
</evidence>
<comment type="similarity">
    <text evidence="1">Belongs to the prokaryotic/mitochondrial release factor family.</text>
</comment>
<reference evidence="3" key="1">
    <citation type="submission" date="2022-09" db="EMBL/GenBank/DDBJ databases">
        <title>Tahibacter sp. nov., isolated from a fresh water.</title>
        <authorList>
            <person name="Baek J.H."/>
            <person name="Lee J.K."/>
            <person name="Kim J.M."/>
            <person name="Jeon C.O."/>
        </authorList>
    </citation>
    <scope>NUCLEOTIDE SEQUENCE</scope>
    <source>
        <strain evidence="3">W38</strain>
    </source>
</reference>
<dbReference type="InterPro" id="IPR045853">
    <property type="entry name" value="Pep_chain_release_fac_I_sf"/>
</dbReference>
<dbReference type="InterPro" id="IPR050057">
    <property type="entry name" value="Prokaryotic/Mito_RF"/>
</dbReference>
<dbReference type="PANTHER" id="PTHR43804:SF9">
    <property type="entry name" value="PEPTIDE CHAIN RELEASE FACTOR HOMOLOG-RELATED"/>
    <property type="match status" value="1"/>
</dbReference>
<name>A0ABY6BIX9_9GAMM</name>
<gene>
    <name evidence="3" type="primary">prfH</name>
    <name evidence="3" type="ORF">N4264_10150</name>
</gene>
<dbReference type="Pfam" id="PF00472">
    <property type="entry name" value="RF-1"/>
    <property type="match status" value="1"/>
</dbReference>
<evidence type="ECO:0000256" key="1">
    <source>
        <dbReference type="ARBA" id="ARBA00010835"/>
    </source>
</evidence>
<dbReference type="NCBIfam" id="TIGR03072">
    <property type="entry name" value="release_prfH"/>
    <property type="match status" value="1"/>
</dbReference>
<proteinExistence type="inferred from homology"/>
<evidence type="ECO:0000313" key="3">
    <source>
        <dbReference type="EMBL" id="UXI69963.1"/>
    </source>
</evidence>
<organism evidence="3 4">
    <name type="scientific">Tahibacter amnicola</name>
    <dbReference type="NCBI Taxonomy" id="2976241"/>
    <lineage>
        <taxon>Bacteria</taxon>
        <taxon>Pseudomonadati</taxon>
        <taxon>Pseudomonadota</taxon>
        <taxon>Gammaproteobacteria</taxon>
        <taxon>Lysobacterales</taxon>
        <taxon>Rhodanobacteraceae</taxon>
        <taxon>Tahibacter</taxon>
    </lineage>
</organism>
<dbReference type="PANTHER" id="PTHR43804">
    <property type="entry name" value="LD18447P"/>
    <property type="match status" value="1"/>
</dbReference>
<keyword evidence="4" id="KW-1185">Reference proteome</keyword>
<accession>A0ABY6BIX9</accession>
<dbReference type="InterPro" id="IPR017509">
    <property type="entry name" value="PrfH"/>
</dbReference>
<dbReference type="InterPro" id="IPR000352">
    <property type="entry name" value="Pep_chain_release_fac_I"/>
</dbReference>
<dbReference type="Gene3D" id="3.30.160.20">
    <property type="match status" value="1"/>
</dbReference>
<dbReference type="RefSeq" id="WP_261696915.1">
    <property type="nucleotide sequence ID" value="NZ_CP104694.1"/>
</dbReference>
<dbReference type="PROSITE" id="PS00745">
    <property type="entry name" value="RF_PROK_I"/>
    <property type="match status" value="1"/>
</dbReference>
<dbReference type="SUPFAM" id="SSF75620">
    <property type="entry name" value="Release factor"/>
    <property type="match status" value="1"/>
</dbReference>
<dbReference type="Gene3D" id="3.30.70.1660">
    <property type="match status" value="1"/>
</dbReference>
<protein>
    <submittedName>
        <fullName evidence="3">Peptide chain release factor H</fullName>
    </submittedName>
</protein>
<dbReference type="EMBL" id="CP104694">
    <property type="protein sequence ID" value="UXI69963.1"/>
    <property type="molecule type" value="Genomic_DNA"/>
</dbReference>
<evidence type="ECO:0000313" key="4">
    <source>
        <dbReference type="Proteomes" id="UP001064632"/>
    </source>
</evidence>
<feature type="domain" description="Prokaryotic-type class I peptide chain release factors" evidence="2">
    <location>
        <begin position="114"/>
        <end position="130"/>
    </location>
</feature>
<sequence>MILFQLSSAQGPDECCLAVALALRRLLREAQDSGVTAAVIESVAGDRPGTYRSVLLQLEGAAAASLARAWDGTLQWICASPYRRHGRKNWFIGGIRYDVPESIPSGSIVYETLRASGPGGQHVNRTESAVRATHVESGISVKVQSERSQHANRRLASLLILQRLQEQQQEAGDRQRAERRLSHHAVSRGNAIRIFRGDSFE</sequence>
<dbReference type="Proteomes" id="UP001064632">
    <property type="component" value="Chromosome"/>
</dbReference>